<evidence type="ECO:0000313" key="1">
    <source>
        <dbReference type="EMBL" id="SEP53756.1"/>
    </source>
</evidence>
<gene>
    <name evidence="1" type="ORF">SAMN04489732_13058</name>
</gene>
<name>A0A1H8YNM3_9PSEU</name>
<protein>
    <submittedName>
        <fullName evidence="1">Uncharacterized protein</fullName>
    </submittedName>
</protein>
<organism evidence="1 2">
    <name type="scientific">Amycolatopsis saalfeldensis</name>
    <dbReference type="NCBI Taxonomy" id="394193"/>
    <lineage>
        <taxon>Bacteria</taxon>
        <taxon>Bacillati</taxon>
        <taxon>Actinomycetota</taxon>
        <taxon>Actinomycetes</taxon>
        <taxon>Pseudonocardiales</taxon>
        <taxon>Pseudonocardiaceae</taxon>
        <taxon>Amycolatopsis</taxon>
    </lineage>
</organism>
<dbReference type="STRING" id="394193.SAMN04489732_13058"/>
<keyword evidence="2" id="KW-1185">Reference proteome</keyword>
<proteinExistence type="predicted"/>
<dbReference type="Proteomes" id="UP000198582">
    <property type="component" value="Unassembled WGS sequence"/>
</dbReference>
<sequence>MAATEHPPVEITIKLIGTVPTDLIIDLANTGWFLAKTATSGHNVDFETHVRGTGSRITRTELNAAAERCAVDIRWE</sequence>
<dbReference type="EMBL" id="FOEF01000030">
    <property type="protein sequence ID" value="SEP53756.1"/>
    <property type="molecule type" value="Genomic_DNA"/>
</dbReference>
<dbReference type="AlphaFoldDB" id="A0A1H8YNM3"/>
<evidence type="ECO:0000313" key="2">
    <source>
        <dbReference type="Proteomes" id="UP000198582"/>
    </source>
</evidence>
<accession>A0A1H8YNM3</accession>
<reference evidence="1 2" key="1">
    <citation type="submission" date="2016-10" db="EMBL/GenBank/DDBJ databases">
        <authorList>
            <person name="de Groot N.N."/>
        </authorList>
    </citation>
    <scope>NUCLEOTIDE SEQUENCE [LARGE SCALE GENOMIC DNA]</scope>
    <source>
        <strain evidence="1 2">DSM 44993</strain>
    </source>
</reference>